<keyword evidence="5 6" id="KW-0408">Iron</keyword>
<proteinExistence type="predicted"/>
<dbReference type="SUPFAM" id="SSF46626">
    <property type="entry name" value="Cytochrome c"/>
    <property type="match status" value="3"/>
</dbReference>
<accession>A0A5B8LS15</accession>
<evidence type="ECO:0000256" key="4">
    <source>
        <dbReference type="ARBA" id="ARBA00022982"/>
    </source>
</evidence>
<evidence type="ECO:0000256" key="3">
    <source>
        <dbReference type="ARBA" id="ARBA00022723"/>
    </source>
</evidence>
<dbReference type="InterPro" id="IPR036909">
    <property type="entry name" value="Cyt_c-like_dom_sf"/>
</dbReference>
<dbReference type="PANTHER" id="PTHR33751">
    <property type="entry name" value="CBB3-TYPE CYTOCHROME C OXIDASE SUBUNIT FIXP"/>
    <property type="match status" value="1"/>
</dbReference>
<keyword evidence="9" id="KW-1185">Reference proteome</keyword>
<dbReference type="RefSeq" id="WP_146289465.1">
    <property type="nucleotide sequence ID" value="NZ_CP042304.1"/>
</dbReference>
<keyword evidence="1" id="KW-0813">Transport</keyword>
<organism evidence="8 9">
    <name type="scientific">Devosia ginsengisoli</name>
    <dbReference type="NCBI Taxonomy" id="400770"/>
    <lineage>
        <taxon>Bacteria</taxon>
        <taxon>Pseudomonadati</taxon>
        <taxon>Pseudomonadota</taxon>
        <taxon>Alphaproteobacteria</taxon>
        <taxon>Hyphomicrobiales</taxon>
        <taxon>Devosiaceae</taxon>
        <taxon>Devosia</taxon>
    </lineage>
</organism>
<dbReference type="InterPro" id="IPR050597">
    <property type="entry name" value="Cytochrome_c_Oxidase_Subunit"/>
</dbReference>
<evidence type="ECO:0000256" key="5">
    <source>
        <dbReference type="ARBA" id="ARBA00023004"/>
    </source>
</evidence>
<dbReference type="PROSITE" id="PS51007">
    <property type="entry name" value="CYTC"/>
    <property type="match status" value="2"/>
</dbReference>
<reference evidence="8 9" key="1">
    <citation type="submission" date="2019-07" db="EMBL/GenBank/DDBJ databases">
        <title>Full genome sequence of Devosia sp. Gsoil 520.</title>
        <authorList>
            <person name="Im W.-T."/>
        </authorList>
    </citation>
    <scope>NUCLEOTIDE SEQUENCE [LARGE SCALE GENOMIC DNA]</scope>
    <source>
        <strain evidence="8 9">Gsoil 520</strain>
    </source>
</reference>
<dbReference type="GO" id="GO:0046872">
    <property type="term" value="F:metal ion binding"/>
    <property type="evidence" value="ECO:0007669"/>
    <property type="project" value="UniProtKB-KW"/>
</dbReference>
<evidence type="ECO:0000256" key="6">
    <source>
        <dbReference type="PROSITE-ProRule" id="PRU00433"/>
    </source>
</evidence>
<dbReference type="InterPro" id="IPR009056">
    <property type="entry name" value="Cyt_c-like_dom"/>
</dbReference>
<protein>
    <submittedName>
        <fullName evidence="8">C-type cytochrome</fullName>
    </submittedName>
</protein>
<name>A0A5B8LS15_9HYPH</name>
<sequence>MTKLRPFFIGGVLGALGLGLLPLSGLLSSSAEPSQPPVLDWYFNLAAQQSITLRSLGVDVPPLDRPGMAERGAGHYEMVCVTCHGSPVAPPEQFARNLSPQPPQLVQRMAQWHPEARIFATIKHGIRRTAMPGWPTQMRDDEVWDMVAFLLTLPELDADAYGRLTSGTADNHCARCHGENGEGAIPGIPRLDIQSPAYLEAALKAFRDGTRQSGTMMAAARVLTDAQIEELAQDYGRGTNVPAASETTAEAIVRHGLPDRDVPACDSCHDDNARLGYPRLAGQDADYLLNQLKLFKALGAERGGPNAHIMAQVVRGLDEAQMEALAEWYGR</sequence>
<dbReference type="AlphaFoldDB" id="A0A5B8LS15"/>
<dbReference type="OrthoDB" id="9773456at2"/>
<evidence type="ECO:0000256" key="2">
    <source>
        <dbReference type="ARBA" id="ARBA00022617"/>
    </source>
</evidence>
<keyword evidence="3 6" id="KW-0479">Metal-binding</keyword>
<dbReference type="Pfam" id="PF13442">
    <property type="entry name" value="Cytochrome_CBB3"/>
    <property type="match status" value="1"/>
</dbReference>
<dbReference type="GO" id="GO:0020037">
    <property type="term" value="F:heme binding"/>
    <property type="evidence" value="ECO:0007669"/>
    <property type="project" value="InterPro"/>
</dbReference>
<feature type="domain" description="Cytochrome c" evidence="7">
    <location>
        <begin position="157"/>
        <end position="239"/>
    </location>
</feature>
<dbReference type="Gene3D" id="1.10.760.10">
    <property type="entry name" value="Cytochrome c-like domain"/>
    <property type="match status" value="3"/>
</dbReference>
<dbReference type="KEGG" id="dea:FPZ08_07875"/>
<evidence type="ECO:0000256" key="1">
    <source>
        <dbReference type="ARBA" id="ARBA00022448"/>
    </source>
</evidence>
<keyword evidence="2 6" id="KW-0349">Heme</keyword>
<keyword evidence="4" id="KW-0249">Electron transport</keyword>
<feature type="domain" description="Cytochrome c" evidence="7">
    <location>
        <begin position="67"/>
        <end position="154"/>
    </location>
</feature>
<dbReference type="Proteomes" id="UP000315364">
    <property type="component" value="Chromosome"/>
</dbReference>
<gene>
    <name evidence="8" type="ORF">FPZ08_07875</name>
</gene>
<dbReference type="Pfam" id="PF00034">
    <property type="entry name" value="Cytochrom_C"/>
    <property type="match status" value="2"/>
</dbReference>
<evidence type="ECO:0000259" key="7">
    <source>
        <dbReference type="PROSITE" id="PS51007"/>
    </source>
</evidence>
<dbReference type="EMBL" id="CP042304">
    <property type="protein sequence ID" value="QDZ10679.1"/>
    <property type="molecule type" value="Genomic_DNA"/>
</dbReference>
<evidence type="ECO:0000313" key="9">
    <source>
        <dbReference type="Proteomes" id="UP000315364"/>
    </source>
</evidence>
<evidence type="ECO:0000313" key="8">
    <source>
        <dbReference type="EMBL" id="QDZ10679.1"/>
    </source>
</evidence>
<dbReference type="PANTHER" id="PTHR33751:SF9">
    <property type="entry name" value="CYTOCHROME C4"/>
    <property type="match status" value="1"/>
</dbReference>
<dbReference type="GO" id="GO:0009055">
    <property type="term" value="F:electron transfer activity"/>
    <property type="evidence" value="ECO:0007669"/>
    <property type="project" value="InterPro"/>
</dbReference>